<sequence>MKLFIVVLLVLFLPLSGFVQVFQAEESYTEKDSLRGGLRPERVNFDVLKYNLNVKVDPQKKYISGYNKITFKILKKLPVMQLDLFSNMIIDSIIYKNQNVKYKRKHNAVFLHFENPLAVGLTDSLVFYYAGYPVEAKNPPWDGGFVFEKDNNGKDWVSVAVQGTGASLWYPNKDHQSDQPEEAEIHVAAPNGLMNVSNGRLIDSQPQDDGTTIWSWRVTYPINNYNIILNIGDYVHFSDTFRDLDLNYYVLSYQLEKAKKHFEEVKPMMACFYEHFGEYPFKEDAYKLVESPYLGMEHQSAIAYGNKFLLGNEGADMSLTGIGLKWDFIIIHETAHEWFGNSITASDIADMWIHEAFASYAEAVYIECRWGKSAALDYLKGMRATMIYNQAPIIGDPGVNSEGSVDMYYKGANMLNTLRSVIDDDQQWWDLIKSFSETFNDSITNTDEVISFFDDHTKVSLSPIFRHYLLHAEIPTLQFKKENKKVFYRWKPIEEDFEMPVDLIINKSLFQLQPNNNWNVLKQVKTIKDHQLNENKYYIKVEIL</sequence>
<name>A0A2I0QZK3_9FLAO</name>
<dbReference type="CDD" id="cd09603">
    <property type="entry name" value="M1_APN_like"/>
    <property type="match status" value="1"/>
</dbReference>
<protein>
    <submittedName>
        <fullName evidence="3">Peptidase M1</fullName>
    </submittedName>
</protein>
<dbReference type="Pfam" id="PF01433">
    <property type="entry name" value="Peptidase_M1"/>
    <property type="match status" value="1"/>
</dbReference>
<dbReference type="GO" id="GO:0008270">
    <property type="term" value="F:zinc ion binding"/>
    <property type="evidence" value="ECO:0007669"/>
    <property type="project" value="InterPro"/>
</dbReference>
<dbReference type="SUPFAM" id="SSF55486">
    <property type="entry name" value="Metalloproteases ('zincins'), catalytic domain"/>
    <property type="match status" value="1"/>
</dbReference>
<dbReference type="GO" id="GO:0042277">
    <property type="term" value="F:peptide binding"/>
    <property type="evidence" value="ECO:0007669"/>
    <property type="project" value="TreeGrafter"/>
</dbReference>
<gene>
    <name evidence="3" type="ORF">CW751_13565</name>
</gene>
<dbReference type="GO" id="GO:0005737">
    <property type="term" value="C:cytoplasm"/>
    <property type="evidence" value="ECO:0007669"/>
    <property type="project" value="TreeGrafter"/>
</dbReference>
<dbReference type="RefSeq" id="WP_101335574.1">
    <property type="nucleotide sequence ID" value="NZ_PJNI01000019.1"/>
</dbReference>
<evidence type="ECO:0000259" key="2">
    <source>
        <dbReference type="Pfam" id="PF17900"/>
    </source>
</evidence>
<dbReference type="Gene3D" id="1.10.390.10">
    <property type="entry name" value="Neutral Protease Domain 2"/>
    <property type="match status" value="1"/>
</dbReference>
<evidence type="ECO:0000259" key="1">
    <source>
        <dbReference type="Pfam" id="PF01433"/>
    </source>
</evidence>
<dbReference type="InterPro" id="IPR027268">
    <property type="entry name" value="Peptidase_M4/M1_CTD_sf"/>
</dbReference>
<dbReference type="InterPro" id="IPR014782">
    <property type="entry name" value="Peptidase_M1_dom"/>
</dbReference>
<comment type="caution">
    <text evidence="3">The sequence shown here is derived from an EMBL/GenBank/DDBJ whole genome shotgun (WGS) entry which is preliminary data.</text>
</comment>
<dbReference type="SUPFAM" id="SSF63737">
    <property type="entry name" value="Leukotriene A4 hydrolase N-terminal domain"/>
    <property type="match status" value="1"/>
</dbReference>
<dbReference type="GO" id="GO:0005615">
    <property type="term" value="C:extracellular space"/>
    <property type="evidence" value="ECO:0007669"/>
    <property type="project" value="TreeGrafter"/>
</dbReference>
<dbReference type="AlphaFoldDB" id="A0A2I0QZK3"/>
<feature type="domain" description="Peptidase M1 membrane alanine aminopeptidase" evidence="1">
    <location>
        <begin position="263"/>
        <end position="468"/>
    </location>
</feature>
<reference evidence="3 4" key="1">
    <citation type="submission" date="2017-12" db="EMBL/GenBank/DDBJ databases">
        <title>The draft genome sequence of Brumimicrobium saltpan LHR20.</title>
        <authorList>
            <person name="Do Z.-J."/>
            <person name="Luo H.-R."/>
        </authorList>
    </citation>
    <scope>NUCLEOTIDE SEQUENCE [LARGE SCALE GENOMIC DNA]</scope>
    <source>
        <strain evidence="3 4">LHR20</strain>
    </source>
</reference>
<evidence type="ECO:0000313" key="4">
    <source>
        <dbReference type="Proteomes" id="UP000236654"/>
    </source>
</evidence>
<dbReference type="Proteomes" id="UP000236654">
    <property type="component" value="Unassembled WGS sequence"/>
</dbReference>
<keyword evidence="4" id="KW-1185">Reference proteome</keyword>
<dbReference type="Gene3D" id="2.60.40.1730">
    <property type="entry name" value="tricorn interacting facor f3 domain"/>
    <property type="match status" value="1"/>
</dbReference>
<dbReference type="Pfam" id="PF17900">
    <property type="entry name" value="Peptidase_M1_N"/>
    <property type="match status" value="1"/>
</dbReference>
<proteinExistence type="predicted"/>
<dbReference type="GO" id="GO:0043171">
    <property type="term" value="P:peptide catabolic process"/>
    <property type="evidence" value="ECO:0007669"/>
    <property type="project" value="TreeGrafter"/>
</dbReference>
<dbReference type="GO" id="GO:0070006">
    <property type="term" value="F:metalloaminopeptidase activity"/>
    <property type="evidence" value="ECO:0007669"/>
    <property type="project" value="TreeGrafter"/>
</dbReference>
<dbReference type="GO" id="GO:0016020">
    <property type="term" value="C:membrane"/>
    <property type="evidence" value="ECO:0007669"/>
    <property type="project" value="TreeGrafter"/>
</dbReference>
<dbReference type="InterPro" id="IPR050344">
    <property type="entry name" value="Peptidase_M1_aminopeptidases"/>
</dbReference>
<feature type="domain" description="Aminopeptidase N-like N-terminal" evidence="2">
    <location>
        <begin position="49"/>
        <end position="225"/>
    </location>
</feature>
<dbReference type="PANTHER" id="PTHR11533">
    <property type="entry name" value="PROTEASE M1 ZINC METALLOPROTEASE"/>
    <property type="match status" value="1"/>
</dbReference>
<dbReference type="EMBL" id="PJNI01000019">
    <property type="protein sequence ID" value="PKR79748.1"/>
    <property type="molecule type" value="Genomic_DNA"/>
</dbReference>
<accession>A0A2I0QZK3</accession>
<dbReference type="InterPro" id="IPR045357">
    <property type="entry name" value="Aminopeptidase_N-like_N"/>
</dbReference>
<dbReference type="InterPro" id="IPR042097">
    <property type="entry name" value="Aminopeptidase_N-like_N_sf"/>
</dbReference>
<dbReference type="PANTHER" id="PTHR11533:SF174">
    <property type="entry name" value="PUROMYCIN-SENSITIVE AMINOPEPTIDASE-RELATED"/>
    <property type="match status" value="1"/>
</dbReference>
<organism evidence="3 4">
    <name type="scientific">Brumimicrobium salinarum</name>
    <dbReference type="NCBI Taxonomy" id="2058658"/>
    <lineage>
        <taxon>Bacteria</taxon>
        <taxon>Pseudomonadati</taxon>
        <taxon>Bacteroidota</taxon>
        <taxon>Flavobacteriia</taxon>
        <taxon>Flavobacteriales</taxon>
        <taxon>Crocinitomicaceae</taxon>
        <taxon>Brumimicrobium</taxon>
    </lineage>
</organism>
<evidence type="ECO:0000313" key="3">
    <source>
        <dbReference type="EMBL" id="PKR79748.1"/>
    </source>
</evidence>
<dbReference type="OrthoDB" id="100605at2"/>